<evidence type="ECO:0000256" key="3">
    <source>
        <dbReference type="ARBA" id="ARBA00022679"/>
    </source>
</evidence>
<dbReference type="PROSITE" id="PS51585">
    <property type="entry name" value="SAM_MT_TPMT"/>
    <property type="match status" value="1"/>
</dbReference>
<reference evidence="5 6" key="1">
    <citation type="journal article" date="2012" name="BMC Genomics">
        <title>Comparative genomics of the white-rot fungi, Phanerochaete carnosa and P. chrysosporium, to elucidate the genetic basis of the distinct wood types they colonize.</title>
        <authorList>
            <person name="Suzuki H."/>
            <person name="MacDonald J."/>
            <person name="Syed K."/>
            <person name="Salamov A."/>
            <person name="Hori C."/>
            <person name="Aerts A."/>
            <person name="Henrissat B."/>
            <person name="Wiebenga A."/>
            <person name="vanKuyk P.A."/>
            <person name="Barry K."/>
            <person name="Lindquist E."/>
            <person name="LaButti K."/>
            <person name="Lapidus A."/>
            <person name="Lucas S."/>
            <person name="Coutinho P."/>
            <person name="Gong Y."/>
            <person name="Samejima M."/>
            <person name="Mahadevan R."/>
            <person name="Abou-Zaid M."/>
            <person name="de Vries R.P."/>
            <person name="Igarashi K."/>
            <person name="Yadav J.S."/>
            <person name="Grigoriev I.V."/>
            <person name="Master E.R."/>
        </authorList>
    </citation>
    <scope>NUCLEOTIDE SEQUENCE [LARGE SCALE GENOMIC DNA]</scope>
    <source>
        <strain evidence="5 6">HHB-10118-sp</strain>
    </source>
</reference>
<evidence type="ECO:0000256" key="4">
    <source>
        <dbReference type="ARBA" id="ARBA00022691"/>
    </source>
</evidence>
<evidence type="ECO:0000313" key="5">
    <source>
        <dbReference type="EMBL" id="EKM54217.1"/>
    </source>
</evidence>
<evidence type="ECO:0000256" key="1">
    <source>
        <dbReference type="ARBA" id="ARBA00022553"/>
    </source>
</evidence>
<dbReference type="RefSeq" id="XP_007396916.1">
    <property type="nucleotide sequence ID" value="XM_007396854.1"/>
</dbReference>
<dbReference type="AlphaFoldDB" id="K5WUS4"/>
<sequence>MSVTQNLSRTEQREVVRDLVAKDPVRGWDDAWKANMTPWDDGGVQPPLRDLLSAHELKLPTSGRALVPGCGKGYDAHFIATTTGLDTLAVDISPTAVRLAKESLADLNLPSTVNVKFEHRDFFALDSSEQEKYDLIYDHTFFICIPPSRRAEWGQFMSRLIKPGGYLVTLIYPIDPPKDWGPPYYVRPEHYVEVLGDGWEKVVDKVPEVSFEVHKGRDHLVVWKKL</sequence>
<dbReference type="PANTHER" id="PTHR32183">
    <property type="match status" value="1"/>
</dbReference>
<evidence type="ECO:0008006" key="7">
    <source>
        <dbReference type="Google" id="ProtNLM"/>
    </source>
</evidence>
<organism evidence="5 6">
    <name type="scientific">Phanerochaete carnosa (strain HHB-10118-sp)</name>
    <name type="common">White-rot fungus</name>
    <name type="synonym">Peniophora carnosa</name>
    <dbReference type="NCBI Taxonomy" id="650164"/>
    <lineage>
        <taxon>Eukaryota</taxon>
        <taxon>Fungi</taxon>
        <taxon>Dikarya</taxon>
        <taxon>Basidiomycota</taxon>
        <taxon>Agaricomycotina</taxon>
        <taxon>Agaricomycetes</taxon>
        <taxon>Polyporales</taxon>
        <taxon>Phanerochaetaceae</taxon>
        <taxon>Phanerochaete</taxon>
    </lineage>
</organism>
<keyword evidence="1" id="KW-0597">Phosphoprotein</keyword>
<name>K5WUS4_PHACS</name>
<accession>K5WUS4</accession>
<dbReference type="GO" id="GO:0032259">
    <property type="term" value="P:methylation"/>
    <property type="evidence" value="ECO:0007669"/>
    <property type="project" value="UniProtKB-KW"/>
</dbReference>
<gene>
    <name evidence="5" type="ORF">PHACADRAFT_257911</name>
</gene>
<keyword evidence="6" id="KW-1185">Reference proteome</keyword>
<keyword evidence="4" id="KW-0949">S-adenosyl-L-methionine</keyword>
<dbReference type="Gene3D" id="3.40.50.150">
    <property type="entry name" value="Vaccinia Virus protein VP39"/>
    <property type="match status" value="1"/>
</dbReference>
<dbReference type="SUPFAM" id="SSF53335">
    <property type="entry name" value="S-adenosyl-L-methionine-dependent methyltransferases"/>
    <property type="match status" value="1"/>
</dbReference>
<dbReference type="InterPro" id="IPR029063">
    <property type="entry name" value="SAM-dependent_MTases_sf"/>
</dbReference>
<dbReference type="KEGG" id="pco:PHACADRAFT_257911"/>
<dbReference type="OrthoDB" id="276151at2759"/>
<dbReference type="Pfam" id="PF05724">
    <property type="entry name" value="TPMT"/>
    <property type="match status" value="1"/>
</dbReference>
<evidence type="ECO:0000256" key="2">
    <source>
        <dbReference type="ARBA" id="ARBA00022603"/>
    </source>
</evidence>
<dbReference type="PANTHER" id="PTHR32183:SF6">
    <property type="entry name" value="CYSTEINE SULFINATE DESULFINASE_CYSTEINE DESULFURASE AND RELATED ENZYMES"/>
    <property type="match status" value="1"/>
</dbReference>
<keyword evidence="2" id="KW-0489">Methyltransferase</keyword>
<dbReference type="GeneID" id="18916976"/>
<protein>
    <recommendedName>
        <fullName evidence="7">Methyltransferase domain-containing protein</fullName>
    </recommendedName>
</protein>
<dbReference type="InterPro" id="IPR008854">
    <property type="entry name" value="TPMT"/>
</dbReference>
<dbReference type="InParanoid" id="K5WUS4"/>
<dbReference type="GO" id="GO:0008757">
    <property type="term" value="F:S-adenosylmethionine-dependent methyltransferase activity"/>
    <property type="evidence" value="ECO:0007669"/>
    <property type="project" value="InterPro"/>
</dbReference>
<keyword evidence="3" id="KW-0808">Transferase</keyword>
<dbReference type="EMBL" id="JH930473">
    <property type="protein sequence ID" value="EKM54217.1"/>
    <property type="molecule type" value="Genomic_DNA"/>
</dbReference>
<proteinExistence type="predicted"/>
<dbReference type="Proteomes" id="UP000008370">
    <property type="component" value="Unassembled WGS sequence"/>
</dbReference>
<evidence type="ECO:0000313" key="6">
    <source>
        <dbReference type="Proteomes" id="UP000008370"/>
    </source>
</evidence>
<dbReference type="CDD" id="cd02440">
    <property type="entry name" value="AdoMet_MTases"/>
    <property type="match status" value="1"/>
</dbReference>
<dbReference type="HOGENOM" id="CLU_056435_1_1_1"/>